<evidence type="ECO:0008006" key="4">
    <source>
        <dbReference type="Google" id="ProtNLM"/>
    </source>
</evidence>
<dbReference type="EMBL" id="MCOG01000002">
    <property type="protein sequence ID" value="ORY86615.1"/>
    <property type="molecule type" value="Genomic_DNA"/>
</dbReference>
<evidence type="ECO:0000313" key="2">
    <source>
        <dbReference type="EMBL" id="ORY86615.1"/>
    </source>
</evidence>
<organism evidence="2 3">
    <name type="scientific">Neocallimastix californiae</name>
    <dbReference type="NCBI Taxonomy" id="1754190"/>
    <lineage>
        <taxon>Eukaryota</taxon>
        <taxon>Fungi</taxon>
        <taxon>Fungi incertae sedis</taxon>
        <taxon>Chytridiomycota</taxon>
        <taxon>Chytridiomycota incertae sedis</taxon>
        <taxon>Neocallimastigomycetes</taxon>
        <taxon>Neocallimastigales</taxon>
        <taxon>Neocallimastigaceae</taxon>
        <taxon>Neocallimastix</taxon>
    </lineage>
</organism>
<keyword evidence="1" id="KW-0472">Membrane</keyword>
<feature type="transmembrane region" description="Helical" evidence="1">
    <location>
        <begin position="12"/>
        <end position="30"/>
    </location>
</feature>
<evidence type="ECO:0000313" key="3">
    <source>
        <dbReference type="Proteomes" id="UP000193920"/>
    </source>
</evidence>
<dbReference type="AlphaFoldDB" id="A0A1Y2FVA1"/>
<evidence type="ECO:0000256" key="1">
    <source>
        <dbReference type="SAM" id="Phobius"/>
    </source>
</evidence>
<keyword evidence="3" id="KW-1185">Reference proteome</keyword>
<keyword evidence="1" id="KW-1133">Transmembrane helix</keyword>
<accession>A0A1Y2FVA1</accession>
<dbReference type="OrthoDB" id="2132141at2759"/>
<comment type="caution">
    <text evidence="2">The sequence shown here is derived from an EMBL/GenBank/DDBJ whole genome shotgun (WGS) entry which is preliminary data.</text>
</comment>
<proteinExistence type="predicted"/>
<reference evidence="2 3" key="1">
    <citation type="submission" date="2016-08" db="EMBL/GenBank/DDBJ databases">
        <title>A Parts List for Fungal Cellulosomes Revealed by Comparative Genomics.</title>
        <authorList>
            <consortium name="DOE Joint Genome Institute"/>
            <person name="Haitjema C.H."/>
            <person name="Gilmore S.P."/>
            <person name="Henske J.K."/>
            <person name="Solomon K.V."/>
            <person name="De Groot R."/>
            <person name="Kuo A."/>
            <person name="Mondo S.J."/>
            <person name="Salamov A.A."/>
            <person name="Labutti K."/>
            <person name="Zhao Z."/>
            <person name="Chiniquy J."/>
            <person name="Barry K."/>
            <person name="Brewer H.M."/>
            <person name="Purvine S.O."/>
            <person name="Wright A.T."/>
            <person name="Boxma B."/>
            <person name="Van Alen T."/>
            <person name="Hackstein J.H."/>
            <person name="Baker S.E."/>
            <person name="Grigoriev I.V."/>
            <person name="O'Malley M.A."/>
        </authorList>
    </citation>
    <scope>NUCLEOTIDE SEQUENCE [LARGE SCALE GENOMIC DNA]</scope>
    <source>
        <strain evidence="2 3">G1</strain>
    </source>
</reference>
<keyword evidence="1" id="KW-0812">Transmembrane</keyword>
<sequence length="209" mass="24001">MGLFDTLKSQIPVILQVAASLLILLIVLVIKSPSYFKGSFSRSYNASVQRIFLIISDRNIFREHRKALELVEDLTDKNDKNAKQKWKEYSSKGAGYIIYQINRSIENKLLEVEMVESTFHMRAIFTYEIQEDPDDPSLTLVTITEESNITNFIVKIIMSIGGRGANARRDLEIIGNELKIQHEVYEEYKAKYENENGSEISADNTKKDK</sequence>
<gene>
    <name evidence="2" type="ORF">LY90DRAFT_663252</name>
</gene>
<dbReference type="Proteomes" id="UP000193920">
    <property type="component" value="Unassembled WGS sequence"/>
</dbReference>
<name>A0A1Y2FVA1_9FUNG</name>
<protein>
    <recommendedName>
        <fullName evidence="4">Bet v1-like protein</fullName>
    </recommendedName>
</protein>